<evidence type="ECO:0000313" key="12">
    <source>
        <dbReference type="Proteomes" id="UP001604336"/>
    </source>
</evidence>
<dbReference type="EMBL" id="JBFOLK010000013">
    <property type="protein sequence ID" value="KAL2464977.1"/>
    <property type="molecule type" value="Genomic_DNA"/>
</dbReference>
<dbReference type="InterPro" id="IPR012334">
    <property type="entry name" value="Pectin_lyas_fold"/>
</dbReference>
<keyword evidence="4" id="KW-0964">Secreted</keyword>
<dbReference type="PANTHER" id="PTHR31375">
    <property type="match status" value="1"/>
</dbReference>
<dbReference type="InterPro" id="IPR011050">
    <property type="entry name" value="Pectin_lyase_fold/virulence"/>
</dbReference>
<evidence type="ECO:0000256" key="1">
    <source>
        <dbReference type="ARBA" id="ARBA00004191"/>
    </source>
</evidence>
<evidence type="ECO:0000256" key="6">
    <source>
        <dbReference type="ARBA" id="ARBA00023295"/>
    </source>
</evidence>
<sequence length="394" mass="41822">MEFPISLFVFLFISTLYINVHATEIFSGTENGATPDGKIDCSQAFLSTWEKACKVDGGTVLVPSGTYLVKSALFEGPCNGQTVFNVIGTLKATPASSIGVESWIEFSHVNGLVMIGKGVFDGQGASTWSRSVNCKAAGSFSCSNRPSSVKLKFVTNSSIKDVTSMNSKMFHFHLNNCDDVTMNRVSILAPEDSPNTDGIHVGASNNVQLSNLNIATGDDCISLGPGSTNINISDVTCGPGHGISIGSLGKYPNEKNVVGITIRNTTLSKTNNGLRIKTWAPSPPSTVSDVTFQDIILNDVDNPIIIDQQYCPHNRCNHQGDSKVQIKSVKFINIKGSSSCLVGVNVVCSKSMPCQDIEFSGLDITMHGSGQPTTASCSNVKGNFLSNVVPTSCS</sequence>
<feature type="active site" evidence="8">
    <location>
        <position position="241"/>
    </location>
</feature>
<dbReference type="Pfam" id="PF00295">
    <property type="entry name" value="Glyco_hydro_28"/>
    <property type="match status" value="1"/>
</dbReference>
<evidence type="ECO:0000256" key="5">
    <source>
        <dbReference type="ARBA" id="ARBA00022801"/>
    </source>
</evidence>
<evidence type="ECO:0000256" key="9">
    <source>
        <dbReference type="RuleBase" id="RU361169"/>
    </source>
</evidence>
<keyword evidence="12" id="KW-1185">Reference proteome</keyword>
<proteinExistence type="inferred from homology"/>
<evidence type="ECO:0000256" key="8">
    <source>
        <dbReference type="PROSITE-ProRule" id="PRU10052"/>
    </source>
</evidence>
<feature type="signal peptide" evidence="10">
    <location>
        <begin position="1"/>
        <end position="22"/>
    </location>
</feature>
<evidence type="ECO:0000256" key="4">
    <source>
        <dbReference type="ARBA" id="ARBA00022525"/>
    </source>
</evidence>
<evidence type="ECO:0000256" key="2">
    <source>
        <dbReference type="ARBA" id="ARBA00008834"/>
    </source>
</evidence>
<dbReference type="Gene3D" id="2.160.20.10">
    <property type="entry name" value="Single-stranded right-handed beta-helix, Pectin lyase-like"/>
    <property type="match status" value="1"/>
</dbReference>
<evidence type="ECO:0000313" key="11">
    <source>
        <dbReference type="EMBL" id="KAL2464977.1"/>
    </source>
</evidence>
<protein>
    <submittedName>
        <fullName evidence="11">Pectin lyase-like superfamily protein</fullName>
    </submittedName>
</protein>
<comment type="similarity">
    <text evidence="2 9">Belongs to the glycosyl hydrolase 28 family.</text>
</comment>
<dbReference type="PROSITE" id="PS00502">
    <property type="entry name" value="POLYGALACTURONASE"/>
    <property type="match status" value="1"/>
</dbReference>
<organism evidence="11 12">
    <name type="scientific">Abeliophyllum distichum</name>
    <dbReference type="NCBI Taxonomy" id="126358"/>
    <lineage>
        <taxon>Eukaryota</taxon>
        <taxon>Viridiplantae</taxon>
        <taxon>Streptophyta</taxon>
        <taxon>Embryophyta</taxon>
        <taxon>Tracheophyta</taxon>
        <taxon>Spermatophyta</taxon>
        <taxon>Magnoliopsida</taxon>
        <taxon>eudicotyledons</taxon>
        <taxon>Gunneridae</taxon>
        <taxon>Pentapetalae</taxon>
        <taxon>asterids</taxon>
        <taxon>lamiids</taxon>
        <taxon>Lamiales</taxon>
        <taxon>Oleaceae</taxon>
        <taxon>Forsythieae</taxon>
        <taxon>Abeliophyllum</taxon>
    </lineage>
</organism>
<keyword evidence="3" id="KW-0134">Cell wall</keyword>
<dbReference type="Proteomes" id="UP001604336">
    <property type="component" value="Unassembled WGS sequence"/>
</dbReference>
<gene>
    <name evidence="11" type="ORF">Adt_40828</name>
</gene>
<dbReference type="InterPro" id="IPR006626">
    <property type="entry name" value="PbH1"/>
</dbReference>
<evidence type="ECO:0000256" key="7">
    <source>
        <dbReference type="ARBA" id="ARBA00023316"/>
    </source>
</evidence>
<dbReference type="AlphaFoldDB" id="A0ABD1PMU5"/>
<dbReference type="GO" id="GO:0071555">
    <property type="term" value="P:cell wall organization"/>
    <property type="evidence" value="ECO:0007669"/>
    <property type="project" value="UniProtKB-KW"/>
</dbReference>
<dbReference type="GO" id="GO:0004553">
    <property type="term" value="F:hydrolase activity, hydrolyzing O-glycosyl compounds"/>
    <property type="evidence" value="ECO:0007669"/>
    <property type="project" value="UniProtKB-ARBA"/>
</dbReference>
<keyword evidence="6 9" id="KW-0326">Glycosidase</keyword>
<evidence type="ECO:0000256" key="3">
    <source>
        <dbReference type="ARBA" id="ARBA00022512"/>
    </source>
</evidence>
<keyword evidence="5 9" id="KW-0378">Hydrolase</keyword>
<accession>A0ABD1PMU5</accession>
<comment type="subcellular location">
    <subcellularLocation>
        <location evidence="1">Secreted</location>
        <location evidence="1">Cell wall</location>
    </subcellularLocation>
</comment>
<dbReference type="InterPro" id="IPR000743">
    <property type="entry name" value="Glyco_hydro_28"/>
</dbReference>
<dbReference type="SMART" id="SM00710">
    <property type="entry name" value="PbH1"/>
    <property type="match status" value="5"/>
</dbReference>
<evidence type="ECO:0000256" key="10">
    <source>
        <dbReference type="SAM" id="SignalP"/>
    </source>
</evidence>
<comment type="caution">
    <text evidence="11">The sequence shown here is derived from an EMBL/GenBank/DDBJ whole genome shotgun (WGS) entry which is preliminary data.</text>
</comment>
<reference evidence="12" key="1">
    <citation type="submission" date="2024-07" db="EMBL/GenBank/DDBJ databases">
        <title>Two chromosome-level genome assemblies of Korean endemic species Abeliophyllum distichum and Forsythia ovata (Oleaceae).</title>
        <authorList>
            <person name="Jang H."/>
        </authorList>
    </citation>
    <scope>NUCLEOTIDE SEQUENCE [LARGE SCALE GENOMIC DNA]</scope>
</reference>
<keyword evidence="10" id="KW-0732">Signal</keyword>
<dbReference type="SUPFAM" id="SSF51126">
    <property type="entry name" value="Pectin lyase-like"/>
    <property type="match status" value="1"/>
</dbReference>
<feature type="chain" id="PRO_5044869066" evidence="10">
    <location>
        <begin position="23"/>
        <end position="394"/>
    </location>
</feature>
<dbReference type="FunFam" id="2.160.20.10:FF:000004">
    <property type="entry name" value="Pectin lyase-like superfamily protein"/>
    <property type="match status" value="1"/>
</dbReference>
<keyword evidence="7" id="KW-0961">Cell wall biogenesis/degradation</keyword>
<name>A0ABD1PMU5_9LAMI</name>